<dbReference type="Proteomes" id="UP000237000">
    <property type="component" value="Unassembled WGS sequence"/>
</dbReference>
<gene>
    <name evidence="2" type="ORF">TorRG33x02_293460</name>
</gene>
<dbReference type="EMBL" id="JXTC01000395">
    <property type="protein sequence ID" value="PON57617.1"/>
    <property type="molecule type" value="Genomic_DNA"/>
</dbReference>
<evidence type="ECO:0000313" key="3">
    <source>
        <dbReference type="Proteomes" id="UP000237000"/>
    </source>
</evidence>
<organism evidence="2 3">
    <name type="scientific">Trema orientale</name>
    <name type="common">Charcoal tree</name>
    <name type="synonym">Celtis orientalis</name>
    <dbReference type="NCBI Taxonomy" id="63057"/>
    <lineage>
        <taxon>Eukaryota</taxon>
        <taxon>Viridiplantae</taxon>
        <taxon>Streptophyta</taxon>
        <taxon>Embryophyta</taxon>
        <taxon>Tracheophyta</taxon>
        <taxon>Spermatophyta</taxon>
        <taxon>Magnoliopsida</taxon>
        <taxon>eudicotyledons</taxon>
        <taxon>Gunneridae</taxon>
        <taxon>Pentapetalae</taxon>
        <taxon>rosids</taxon>
        <taxon>fabids</taxon>
        <taxon>Rosales</taxon>
        <taxon>Cannabaceae</taxon>
        <taxon>Trema</taxon>
    </lineage>
</organism>
<accession>A0A2P5C9A0</accession>
<name>A0A2P5C9A0_TREOI</name>
<sequence>LSLVSLCLSAAHHRRGAAPPPATVQLQGPPADLASTALSLSPTTRCRWRSPPEPEKRKRLRRSFRHRRRFRPPFNLKLGSLDSYHHKDRKGIQRRSLFVDLKLR</sequence>
<feature type="compositionally biased region" description="Basic residues" evidence="1">
    <location>
        <begin position="57"/>
        <end position="66"/>
    </location>
</feature>
<feature type="region of interest" description="Disordered" evidence="1">
    <location>
        <begin position="43"/>
        <end position="66"/>
    </location>
</feature>
<comment type="caution">
    <text evidence="2">The sequence shown here is derived from an EMBL/GenBank/DDBJ whole genome shotgun (WGS) entry which is preliminary data.</text>
</comment>
<reference evidence="3" key="1">
    <citation type="submission" date="2016-06" db="EMBL/GenBank/DDBJ databases">
        <title>Parallel loss of symbiosis genes in relatives of nitrogen-fixing non-legume Parasponia.</title>
        <authorList>
            <person name="Van Velzen R."/>
            <person name="Holmer R."/>
            <person name="Bu F."/>
            <person name="Rutten L."/>
            <person name="Van Zeijl A."/>
            <person name="Liu W."/>
            <person name="Santuari L."/>
            <person name="Cao Q."/>
            <person name="Sharma T."/>
            <person name="Shen D."/>
            <person name="Roswanjaya Y."/>
            <person name="Wardhani T."/>
            <person name="Kalhor M.S."/>
            <person name="Jansen J."/>
            <person name="Van den Hoogen J."/>
            <person name="Gungor B."/>
            <person name="Hartog M."/>
            <person name="Hontelez J."/>
            <person name="Verver J."/>
            <person name="Yang W.-C."/>
            <person name="Schijlen E."/>
            <person name="Repin R."/>
            <person name="Schilthuizen M."/>
            <person name="Schranz E."/>
            <person name="Heidstra R."/>
            <person name="Miyata K."/>
            <person name="Fedorova E."/>
            <person name="Kohlen W."/>
            <person name="Bisseling T."/>
            <person name="Smit S."/>
            <person name="Geurts R."/>
        </authorList>
    </citation>
    <scope>NUCLEOTIDE SEQUENCE [LARGE SCALE GENOMIC DNA]</scope>
    <source>
        <strain evidence="3">cv. RG33-2</strain>
    </source>
</reference>
<dbReference type="AlphaFoldDB" id="A0A2P5C9A0"/>
<evidence type="ECO:0000256" key="1">
    <source>
        <dbReference type="SAM" id="MobiDB-lite"/>
    </source>
</evidence>
<keyword evidence="3" id="KW-1185">Reference proteome</keyword>
<protein>
    <submittedName>
        <fullName evidence="2">Uncharacterized protein</fullName>
    </submittedName>
</protein>
<evidence type="ECO:0000313" key="2">
    <source>
        <dbReference type="EMBL" id="PON57617.1"/>
    </source>
</evidence>
<feature type="non-terminal residue" evidence="2">
    <location>
        <position position="1"/>
    </location>
</feature>
<dbReference type="InParanoid" id="A0A2P5C9A0"/>
<proteinExistence type="predicted"/>